<keyword evidence="1" id="KW-0472">Membrane</keyword>
<sequence>MIVIQHTFSTSNTDKVNIRGLSIQTVITRSYRRFIIRKLKIPTVVFYFLLLPLTIVRHDSIFQLIALKLWSANTSSGNYSCRERHALGKICAVTGFEKSWDTFCMVTGFDFEKSFFARESEKIAGLPKIDCL</sequence>
<dbReference type="Proteomes" id="UP001151760">
    <property type="component" value="Unassembled WGS sequence"/>
</dbReference>
<keyword evidence="1" id="KW-1133">Transmembrane helix</keyword>
<evidence type="ECO:0000313" key="2">
    <source>
        <dbReference type="EMBL" id="GJS84958.1"/>
    </source>
</evidence>
<reference evidence="2" key="1">
    <citation type="journal article" date="2022" name="Int. J. Mol. Sci.">
        <title>Draft Genome of Tanacetum Coccineum: Genomic Comparison of Closely Related Tanacetum-Family Plants.</title>
        <authorList>
            <person name="Yamashiro T."/>
            <person name="Shiraishi A."/>
            <person name="Nakayama K."/>
            <person name="Satake H."/>
        </authorList>
    </citation>
    <scope>NUCLEOTIDE SEQUENCE</scope>
</reference>
<dbReference type="EMBL" id="BQNB010011014">
    <property type="protein sequence ID" value="GJS84958.1"/>
    <property type="molecule type" value="Genomic_DNA"/>
</dbReference>
<gene>
    <name evidence="2" type="ORF">Tco_0751499</name>
</gene>
<keyword evidence="1" id="KW-0812">Transmembrane</keyword>
<reference evidence="2" key="2">
    <citation type="submission" date="2022-01" db="EMBL/GenBank/DDBJ databases">
        <authorList>
            <person name="Yamashiro T."/>
            <person name="Shiraishi A."/>
            <person name="Satake H."/>
            <person name="Nakayama K."/>
        </authorList>
    </citation>
    <scope>NUCLEOTIDE SEQUENCE</scope>
</reference>
<protein>
    <submittedName>
        <fullName evidence="2">Uncharacterized protein</fullName>
    </submittedName>
</protein>
<accession>A0ABQ4Z483</accession>
<evidence type="ECO:0000313" key="3">
    <source>
        <dbReference type="Proteomes" id="UP001151760"/>
    </source>
</evidence>
<comment type="caution">
    <text evidence="2">The sequence shown here is derived from an EMBL/GenBank/DDBJ whole genome shotgun (WGS) entry which is preliminary data.</text>
</comment>
<name>A0ABQ4Z483_9ASTR</name>
<keyword evidence="3" id="KW-1185">Reference proteome</keyword>
<evidence type="ECO:0000256" key="1">
    <source>
        <dbReference type="SAM" id="Phobius"/>
    </source>
</evidence>
<proteinExistence type="predicted"/>
<feature type="transmembrane region" description="Helical" evidence="1">
    <location>
        <begin position="39"/>
        <end position="56"/>
    </location>
</feature>
<organism evidence="2 3">
    <name type="scientific">Tanacetum coccineum</name>
    <dbReference type="NCBI Taxonomy" id="301880"/>
    <lineage>
        <taxon>Eukaryota</taxon>
        <taxon>Viridiplantae</taxon>
        <taxon>Streptophyta</taxon>
        <taxon>Embryophyta</taxon>
        <taxon>Tracheophyta</taxon>
        <taxon>Spermatophyta</taxon>
        <taxon>Magnoliopsida</taxon>
        <taxon>eudicotyledons</taxon>
        <taxon>Gunneridae</taxon>
        <taxon>Pentapetalae</taxon>
        <taxon>asterids</taxon>
        <taxon>campanulids</taxon>
        <taxon>Asterales</taxon>
        <taxon>Asteraceae</taxon>
        <taxon>Asteroideae</taxon>
        <taxon>Anthemideae</taxon>
        <taxon>Anthemidinae</taxon>
        <taxon>Tanacetum</taxon>
    </lineage>
</organism>